<protein>
    <submittedName>
        <fullName evidence="2">Uncharacterized protein</fullName>
    </submittedName>
</protein>
<gene>
    <name evidence="2" type="ORF">PLEPLA_LOCUS33608</name>
</gene>
<feature type="region of interest" description="Disordered" evidence="1">
    <location>
        <begin position="1"/>
        <end position="38"/>
    </location>
</feature>
<organism evidence="2 3">
    <name type="scientific">Pleuronectes platessa</name>
    <name type="common">European plaice</name>
    <dbReference type="NCBI Taxonomy" id="8262"/>
    <lineage>
        <taxon>Eukaryota</taxon>
        <taxon>Metazoa</taxon>
        <taxon>Chordata</taxon>
        <taxon>Craniata</taxon>
        <taxon>Vertebrata</taxon>
        <taxon>Euteleostomi</taxon>
        <taxon>Actinopterygii</taxon>
        <taxon>Neopterygii</taxon>
        <taxon>Teleostei</taxon>
        <taxon>Neoteleostei</taxon>
        <taxon>Acanthomorphata</taxon>
        <taxon>Carangaria</taxon>
        <taxon>Pleuronectiformes</taxon>
        <taxon>Pleuronectoidei</taxon>
        <taxon>Pleuronectidae</taxon>
        <taxon>Pleuronectes</taxon>
    </lineage>
</organism>
<accession>A0A9N7V591</accession>
<dbReference type="AlphaFoldDB" id="A0A9N7V591"/>
<keyword evidence="3" id="KW-1185">Reference proteome</keyword>
<dbReference type="EMBL" id="CADEAL010003813">
    <property type="protein sequence ID" value="CAB1445865.1"/>
    <property type="molecule type" value="Genomic_DNA"/>
</dbReference>
<name>A0A9N7V591_PLEPL</name>
<reference evidence="2" key="1">
    <citation type="submission" date="2020-03" db="EMBL/GenBank/DDBJ databases">
        <authorList>
            <person name="Weist P."/>
        </authorList>
    </citation>
    <scope>NUCLEOTIDE SEQUENCE</scope>
</reference>
<feature type="region of interest" description="Disordered" evidence="1">
    <location>
        <begin position="56"/>
        <end position="75"/>
    </location>
</feature>
<sequence>MEGRREGEGGDWRLEEGGGRRRGRMERERSERADRGSDVISRLTLSPLDLLFTDEEKTFTGPEESYPQSPEDETVSCCRGPSQLLMLFSLALFSAAAASCDGGGEDGTP</sequence>
<comment type="caution">
    <text evidence="2">The sequence shown here is derived from an EMBL/GenBank/DDBJ whole genome shotgun (WGS) entry which is preliminary data.</text>
</comment>
<feature type="compositionally biased region" description="Basic and acidic residues" evidence="1">
    <location>
        <begin position="1"/>
        <end position="37"/>
    </location>
</feature>
<proteinExistence type="predicted"/>
<evidence type="ECO:0000313" key="2">
    <source>
        <dbReference type="EMBL" id="CAB1445865.1"/>
    </source>
</evidence>
<evidence type="ECO:0000256" key="1">
    <source>
        <dbReference type="SAM" id="MobiDB-lite"/>
    </source>
</evidence>
<evidence type="ECO:0000313" key="3">
    <source>
        <dbReference type="Proteomes" id="UP001153269"/>
    </source>
</evidence>
<dbReference type="Proteomes" id="UP001153269">
    <property type="component" value="Unassembled WGS sequence"/>
</dbReference>